<evidence type="ECO:0000313" key="3">
    <source>
        <dbReference type="Proteomes" id="UP000813444"/>
    </source>
</evidence>
<dbReference type="OrthoDB" id="5137369at2759"/>
<sequence>MDSSWGSSTSSTWSLALTPTIPASDTLGGTTLMSRPGNTTLARLDQPTVQESTVALPSGPVRVRALNVSSWRPCYPDIVQFAMTDEEVVVAAGPDGLFSFKRVHDHASKPWSSPRPFPEVPFDSSSVSGIALHKHNKRLDVFCVANGNLYSFSRSTVEEDANGPPSFVADLSPPLATYRVSGTPCIAAIPDASYPTSYRYSLVVPSQSGGLLHTSNTRPKTQRGRYGSVQTKTEWEPVEHVATHLGIISAVTIAALDTSKRSSYGPANKSQDIVAICIVQGRLHSVEGPFTHPPSRSSYSSPPGGWKGNITNTIHHPGEVTGSPVLLQRNLPRSQLDFLVPSAAGGIFHFVRTASTPDEWHMIGHIGFPSSLPTVGSLAFYSPRQESPYDGVKLGAALQVGGRLYTIQTLDGRYPWSGCQLYPVERPGPSY</sequence>
<evidence type="ECO:0000256" key="1">
    <source>
        <dbReference type="SAM" id="MobiDB-lite"/>
    </source>
</evidence>
<feature type="region of interest" description="Disordered" evidence="1">
    <location>
        <begin position="211"/>
        <end position="230"/>
    </location>
</feature>
<evidence type="ECO:0000313" key="2">
    <source>
        <dbReference type="EMBL" id="KAH7308656.1"/>
    </source>
</evidence>
<comment type="caution">
    <text evidence="2">The sequence shown here is derived from an EMBL/GenBank/DDBJ whole genome shotgun (WGS) entry which is preliminary data.</text>
</comment>
<name>A0A8K0SIP2_9HYPO</name>
<dbReference type="AlphaFoldDB" id="A0A8K0SIP2"/>
<reference evidence="2" key="1">
    <citation type="journal article" date="2021" name="Nat. Commun.">
        <title>Genetic determinants of endophytism in the Arabidopsis root mycobiome.</title>
        <authorList>
            <person name="Mesny F."/>
            <person name="Miyauchi S."/>
            <person name="Thiergart T."/>
            <person name="Pickel B."/>
            <person name="Atanasova L."/>
            <person name="Karlsson M."/>
            <person name="Huettel B."/>
            <person name="Barry K.W."/>
            <person name="Haridas S."/>
            <person name="Chen C."/>
            <person name="Bauer D."/>
            <person name="Andreopoulos W."/>
            <person name="Pangilinan J."/>
            <person name="LaButti K."/>
            <person name="Riley R."/>
            <person name="Lipzen A."/>
            <person name="Clum A."/>
            <person name="Drula E."/>
            <person name="Henrissat B."/>
            <person name="Kohler A."/>
            <person name="Grigoriev I.V."/>
            <person name="Martin F.M."/>
            <person name="Hacquard S."/>
        </authorList>
    </citation>
    <scope>NUCLEOTIDE SEQUENCE</scope>
    <source>
        <strain evidence="2">MPI-CAGE-CH-0235</strain>
    </source>
</reference>
<protein>
    <submittedName>
        <fullName evidence="2">Uncharacterized protein</fullName>
    </submittedName>
</protein>
<dbReference type="Proteomes" id="UP000813444">
    <property type="component" value="Unassembled WGS sequence"/>
</dbReference>
<feature type="non-terminal residue" evidence="2">
    <location>
        <position position="431"/>
    </location>
</feature>
<keyword evidence="3" id="KW-1185">Reference proteome</keyword>
<organism evidence="2 3">
    <name type="scientific">Stachybotrys elegans</name>
    <dbReference type="NCBI Taxonomy" id="80388"/>
    <lineage>
        <taxon>Eukaryota</taxon>
        <taxon>Fungi</taxon>
        <taxon>Dikarya</taxon>
        <taxon>Ascomycota</taxon>
        <taxon>Pezizomycotina</taxon>
        <taxon>Sordariomycetes</taxon>
        <taxon>Hypocreomycetidae</taxon>
        <taxon>Hypocreales</taxon>
        <taxon>Stachybotryaceae</taxon>
        <taxon>Stachybotrys</taxon>
    </lineage>
</organism>
<accession>A0A8K0SIP2</accession>
<dbReference type="EMBL" id="JAGPNK010000015">
    <property type="protein sequence ID" value="KAH7308656.1"/>
    <property type="molecule type" value="Genomic_DNA"/>
</dbReference>
<proteinExistence type="predicted"/>
<gene>
    <name evidence="2" type="ORF">B0I35DRAFT_442368</name>
</gene>